<name>A0ABY2YWH9_9LACO</name>
<dbReference type="InterPro" id="IPR010982">
    <property type="entry name" value="Lambda_DNA-bd_dom_sf"/>
</dbReference>
<dbReference type="Gene3D" id="1.10.260.40">
    <property type="entry name" value="lambda repressor-like DNA-binding domains"/>
    <property type="match status" value="1"/>
</dbReference>
<dbReference type="Proteomes" id="UP000777560">
    <property type="component" value="Unassembled WGS sequence"/>
</dbReference>
<evidence type="ECO:0000313" key="2">
    <source>
        <dbReference type="EMBL" id="TPR24479.1"/>
    </source>
</evidence>
<dbReference type="EMBL" id="QUAV01000003">
    <property type="protein sequence ID" value="TPR24479.1"/>
    <property type="molecule type" value="Genomic_DNA"/>
</dbReference>
<comment type="caution">
    <text evidence="2">The sequence shown here is derived from an EMBL/GenBank/DDBJ whole genome shotgun (WGS) entry which is preliminary data.</text>
</comment>
<evidence type="ECO:0000259" key="1">
    <source>
        <dbReference type="PROSITE" id="PS50943"/>
    </source>
</evidence>
<organism evidence="2 3">
    <name type="scientific">Apilactobacillus micheneri</name>
    <dbReference type="NCBI Taxonomy" id="1899430"/>
    <lineage>
        <taxon>Bacteria</taxon>
        <taxon>Bacillati</taxon>
        <taxon>Bacillota</taxon>
        <taxon>Bacilli</taxon>
        <taxon>Lactobacillales</taxon>
        <taxon>Lactobacillaceae</taxon>
        <taxon>Apilactobacillus</taxon>
    </lineage>
</organism>
<dbReference type="Pfam" id="PF12844">
    <property type="entry name" value="HTH_19"/>
    <property type="match status" value="1"/>
</dbReference>
<dbReference type="SUPFAM" id="SSF47413">
    <property type="entry name" value="lambda repressor-like DNA-binding domains"/>
    <property type="match status" value="1"/>
</dbReference>
<gene>
    <name evidence="2" type="ORF">DY114_04150</name>
</gene>
<dbReference type="PROSITE" id="PS50943">
    <property type="entry name" value="HTH_CROC1"/>
    <property type="match status" value="1"/>
</dbReference>
<reference evidence="2 3" key="1">
    <citation type="submission" date="2018-08" db="EMBL/GenBank/DDBJ databases">
        <title>Comparative genomics of wild bee and flower associated Lactobacillus reveals potential adaptation to the bee host.</title>
        <authorList>
            <person name="Vuong H.Q."/>
            <person name="Mcfrederick Q.S."/>
        </authorList>
    </citation>
    <scope>NUCLEOTIDE SEQUENCE [LARGE SCALE GENOMIC DNA]</scope>
    <source>
        <strain evidence="2 3">HV_13</strain>
    </source>
</reference>
<accession>A0ABY2YWH9</accession>
<dbReference type="RefSeq" id="WP_140925910.1">
    <property type="nucleotide sequence ID" value="NZ_QUAU01000003.1"/>
</dbReference>
<evidence type="ECO:0000313" key="3">
    <source>
        <dbReference type="Proteomes" id="UP000777560"/>
    </source>
</evidence>
<proteinExistence type="predicted"/>
<sequence length="270" mass="32363">MKSLEMMRRQRITKNNLKFIMNTNNWTSYYVSKKTGLSIKTIVNIKENQFSNINSDTLLTISENLNINLNDLIVPFDNGMPIKLFLDNPLLPKFDSLLVNILYQYTGVHFKIDQEYNNGHTINIRSQFFHKVHFHGNFLISSDETYGIYLEIRDFDFDIIKKYKNINIEKLVFKLINAIEHYAKNININTIIYDIEYFFRHDVNDSKYIFSYSNSDDCVINNLLRRKYCNLEENFKRTKINSYTELINKLKRHPHILLTKKYINLFEIFY</sequence>
<feature type="domain" description="HTH cro/C1-type" evidence="1">
    <location>
        <begin position="17"/>
        <end position="72"/>
    </location>
</feature>
<dbReference type="InterPro" id="IPR001387">
    <property type="entry name" value="Cro/C1-type_HTH"/>
</dbReference>
<dbReference type="CDD" id="cd00093">
    <property type="entry name" value="HTH_XRE"/>
    <property type="match status" value="1"/>
</dbReference>
<keyword evidence="3" id="KW-1185">Reference proteome</keyword>
<protein>
    <submittedName>
        <fullName evidence="2">XRE family transcriptional regulator</fullName>
    </submittedName>
</protein>